<accession>A0A848HH40</accession>
<evidence type="ECO:0000313" key="2">
    <source>
        <dbReference type="EMBL" id="NML48641.1"/>
    </source>
</evidence>
<protein>
    <recommendedName>
        <fullName evidence="4">J domain-containing protein</fullName>
    </recommendedName>
</protein>
<name>A0A848HH40_9BURK</name>
<dbReference type="Proteomes" id="UP000541185">
    <property type="component" value="Unassembled WGS sequence"/>
</dbReference>
<reference evidence="2 3" key="1">
    <citation type="submission" date="2020-04" db="EMBL/GenBank/DDBJ databases">
        <title>Ramlibacter sp. G-1-2-2 isolated from soil.</title>
        <authorList>
            <person name="Dahal R.H."/>
        </authorList>
    </citation>
    <scope>NUCLEOTIDE SEQUENCE [LARGE SCALE GENOMIC DNA]</scope>
    <source>
        <strain evidence="2 3">G-1-2-2</strain>
    </source>
</reference>
<feature type="region of interest" description="Disordered" evidence="1">
    <location>
        <begin position="67"/>
        <end position="89"/>
    </location>
</feature>
<evidence type="ECO:0008006" key="4">
    <source>
        <dbReference type="Google" id="ProtNLM"/>
    </source>
</evidence>
<dbReference type="AlphaFoldDB" id="A0A848HH40"/>
<proteinExistence type="predicted"/>
<feature type="region of interest" description="Disordered" evidence="1">
    <location>
        <begin position="308"/>
        <end position="367"/>
    </location>
</feature>
<dbReference type="EMBL" id="JABBFX010000006">
    <property type="protein sequence ID" value="NML48641.1"/>
    <property type="molecule type" value="Genomic_DNA"/>
</dbReference>
<feature type="compositionally biased region" description="Low complexity" evidence="1">
    <location>
        <begin position="324"/>
        <end position="336"/>
    </location>
</feature>
<feature type="compositionally biased region" description="Basic and acidic residues" evidence="1">
    <location>
        <begin position="348"/>
        <end position="367"/>
    </location>
</feature>
<dbReference type="RefSeq" id="WP_169422972.1">
    <property type="nucleotide sequence ID" value="NZ_JABBFX010000006.1"/>
</dbReference>
<sequence length="367" mass="41138">MSDAGALFARLQLRPDATVQDVRRAYARELKRIDQATQAEAFQELRETYERLLGWLQSQEREASVAQPVAQEAAVPQQSAAPQPAPSAEDSGAQVLNLLLECLQQPPPLASNDEAEDLLAHCLRDERLSSLDARQYFEWGVASLLANGWRPGHERLFVPAVEAFGWQDDRSRLLWLGHPGRVLDQAIDELATFDLQEFAVRGTQRDVLRALRADARPATSDLLAWLPLGTQLAGAFPAWLHVVTRPQQLEAWKRWDADVPNWRRWLHGRRRRHKRPVNMPMLKRASWSFGAVWFIAVAVGILAKLSEPRSSPTPPVREVPSSSRLAPPALRDPAPANYRLLPDGRAPANREPDGLGLKREPMKLGPP</sequence>
<keyword evidence="3" id="KW-1185">Reference proteome</keyword>
<comment type="caution">
    <text evidence="2">The sequence shown here is derived from an EMBL/GenBank/DDBJ whole genome shotgun (WGS) entry which is preliminary data.</text>
</comment>
<evidence type="ECO:0000313" key="3">
    <source>
        <dbReference type="Proteomes" id="UP000541185"/>
    </source>
</evidence>
<organism evidence="2 3">
    <name type="scientific">Ramlibacter agri</name>
    <dbReference type="NCBI Taxonomy" id="2728837"/>
    <lineage>
        <taxon>Bacteria</taxon>
        <taxon>Pseudomonadati</taxon>
        <taxon>Pseudomonadota</taxon>
        <taxon>Betaproteobacteria</taxon>
        <taxon>Burkholderiales</taxon>
        <taxon>Comamonadaceae</taxon>
        <taxon>Ramlibacter</taxon>
    </lineage>
</organism>
<gene>
    <name evidence="2" type="ORF">HHL11_33205</name>
</gene>
<evidence type="ECO:0000256" key="1">
    <source>
        <dbReference type="SAM" id="MobiDB-lite"/>
    </source>
</evidence>